<reference evidence="1 2" key="1">
    <citation type="submission" date="2024-08" db="EMBL/GenBank/DDBJ databases">
        <authorList>
            <person name="Lu H."/>
        </authorList>
    </citation>
    <scope>NUCLEOTIDE SEQUENCE [LARGE SCALE GENOMIC DNA]</scope>
    <source>
        <strain evidence="1 2">LYH14W</strain>
    </source>
</reference>
<gene>
    <name evidence="1" type="ORF">ACG00Y_10975</name>
</gene>
<accession>A0ABW7F3I0</accession>
<evidence type="ECO:0000313" key="2">
    <source>
        <dbReference type="Proteomes" id="UP001606210"/>
    </source>
</evidence>
<evidence type="ECO:0000313" key="1">
    <source>
        <dbReference type="EMBL" id="MFG6430441.1"/>
    </source>
</evidence>
<organism evidence="1 2">
    <name type="scientific">Pelomonas parva</name>
    <dbReference type="NCBI Taxonomy" id="3299032"/>
    <lineage>
        <taxon>Bacteria</taxon>
        <taxon>Pseudomonadati</taxon>
        <taxon>Pseudomonadota</taxon>
        <taxon>Betaproteobacteria</taxon>
        <taxon>Burkholderiales</taxon>
        <taxon>Sphaerotilaceae</taxon>
        <taxon>Roseateles</taxon>
    </lineage>
</organism>
<keyword evidence="2" id="KW-1185">Reference proteome</keyword>
<proteinExistence type="predicted"/>
<dbReference type="RefSeq" id="WP_394478711.1">
    <property type="nucleotide sequence ID" value="NZ_JBIGHV010000004.1"/>
</dbReference>
<sequence>MRSWLNEQIRGGKMSLDESRPFMAMTMKVPVAGGIGESHAATDPERINFVERVRAGIDGAQSRGDITSTKMLEAALLAMSRSQGHAVGIDTRA</sequence>
<dbReference type="EMBL" id="JBIGHV010000004">
    <property type="protein sequence ID" value="MFG6430441.1"/>
    <property type="molecule type" value="Genomic_DNA"/>
</dbReference>
<name>A0ABW7F3I0_9BURK</name>
<comment type="caution">
    <text evidence="1">The sequence shown here is derived from an EMBL/GenBank/DDBJ whole genome shotgun (WGS) entry which is preliminary data.</text>
</comment>
<protein>
    <submittedName>
        <fullName evidence="1">Uncharacterized protein</fullName>
    </submittedName>
</protein>
<dbReference type="Proteomes" id="UP001606210">
    <property type="component" value="Unassembled WGS sequence"/>
</dbReference>